<accession>A0A0R1XG38</accession>
<keyword evidence="1" id="KW-0812">Transmembrane</keyword>
<comment type="caution">
    <text evidence="2">The sequence shown here is derived from an EMBL/GenBank/DDBJ whole genome shotgun (WGS) entry which is preliminary data.</text>
</comment>
<feature type="transmembrane region" description="Helical" evidence="1">
    <location>
        <begin position="20"/>
        <end position="42"/>
    </location>
</feature>
<evidence type="ECO:0000256" key="1">
    <source>
        <dbReference type="SAM" id="Phobius"/>
    </source>
</evidence>
<proteinExistence type="predicted"/>
<organism evidence="2 3">
    <name type="scientific">Schleiferilactobacillus harbinensis DSM 16991</name>
    <dbReference type="NCBI Taxonomy" id="1122147"/>
    <lineage>
        <taxon>Bacteria</taxon>
        <taxon>Bacillati</taxon>
        <taxon>Bacillota</taxon>
        <taxon>Bacilli</taxon>
        <taxon>Lactobacillales</taxon>
        <taxon>Lactobacillaceae</taxon>
        <taxon>Schleiferilactobacillus</taxon>
    </lineage>
</organism>
<name>A0A0R1XG38_9LACO</name>
<evidence type="ECO:0000313" key="3">
    <source>
        <dbReference type="Proteomes" id="UP000050949"/>
    </source>
</evidence>
<keyword evidence="1" id="KW-0472">Membrane</keyword>
<reference evidence="2 3" key="1">
    <citation type="journal article" date="2015" name="Genome Announc.">
        <title>Expanding the biotechnology potential of lactobacilli through comparative genomics of 213 strains and associated genera.</title>
        <authorList>
            <person name="Sun Z."/>
            <person name="Harris H.M."/>
            <person name="McCann A."/>
            <person name="Guo C."/>
            <person name="Argimon S."/>
            <person name="Zhang W."/>
            <person name="Yang X."/>
            <person name="Jeffery I.B."/>
            <person name="Cooney J.C."/>
            <person name="Kagawa T.F."/>
            <person name="Liu W."/>
            <person name="Song Y."/>
            <person name="Salvetti E."/>
            <person name="Wrobel A."/>
            <person name="Rasinkangas P."/>
            <person name="Parkhill J."/>
            <person name="Rea M.C."/>
            <person name="O'Sullivan O."/>
            <person name="Ritari J."/>
            <person name="Douillard F.P."/>
            <person name="Paul Ross R."/>
            <person name="Yang R."/>
            <person name="Briner A.E."/>
            <person name="Felis G.E."/>
            <person name="de Vos W.M."/>
            <person name="Barrangou R."/>
            <person name="Klaenhammer T.R."/>
            <person name="Caufield P.W."/>
            <person name="Cui Y."/>
            <person name="Zhang H."/>
            <person name="O'Toole P.W."/>
        </authorList>
    </citation>
    <scope>NUCLEOTIDE SEQUENCE [LARGE SCALE GENOMIC DNA]</scope>
    <source>
        <strain evidence="2 3">DSM 16991</strain>
    </source>
</reference>
<dbReference type="AlphaFoldDB" id="A0A0R1XG38"/>
<dbReference type="EMBL" id="AZFW01000084">
    <property type="protein sequence ID" value="KRM26115.1"/>
    <property type="molecule type" value="Genomic_DNA"/>
</dbReference>
<dbReference type="Proteomes" id="UP000050949">
    <property type="component" value="Unassembled WGS sequence"/>
</dbReference>
<gene>
    <name evidence="2" type="ORF">FC91_GL000183</name>
</gene>
<keyword evidence="1" id="KW-1133">Transmembrane helix</keyword>
<protein>
    <submittedName>
        <fullName evidence="2">Uncharacterized protein</fullName>
    </submittedName>
</protein>
<evidence type="ECO:0000313" key="2">
    <source>
        <dbReference type="EMBL" id="KRM26115.1"/>
    </source>
</evidence>
<sequence>MPPIVNVPSAEIFHQLLSSLLSSLFAFAALIVAGVGVVAIIFEMVSAIDGVWVDCVGNTP</sequence>